<dbReference type="GeneID" id="58725314"/>
<reference evidence="1 2" key="1">
    <citation type="submission" date="2019-11" db="EMBL/GenBank/DDBJ databases">
        <title>Comparison of genomes from free-living endosymbiotic cyanobacteria isolated from Azolla.</title>
        <authorList>
            <person name="Thiel T."/>
            <person name="Pratte B."/>
        </authorList>
    </citation>
    <scope>NUCLEOTIDE SEQUENCE [LARGE SCALE GENOMIC DNA]</scope>
    <source>
        <strain evidence="1 2">N2B</strain>
    </source>
</reference>
<evidence type="ECO:0000313" key="2">
    <source>
        <dbReference type="Proteomes" id="UP000570851"/>
    </source>
</evidence>
<name>A0ABR6S4M3_ANAVA</name>
<organism evidence="1 2">
    <name type="scientific">Trichormus variabilis N2B</name>
    <dbReference type="NCBI Taxonomy" id="2681315"/>
    <lineage>
        <taxon>Bacteria</taxon>
        <taxon>Bacillati</taxon>
        <taxon>Cyanobacteriota</taxon>
        <taxon>Cyanophyceae</taxon>
        <taxon>Nostocales</taxon>
        <taxon>Nostocaceae</taxon>
        <taxon>Trichormus</taxon>
    </lineage>
</organism>
<accession>A0ABR6S4M3</accession>
<dbReference type="Proteomes" id="UP000570851">
    <property type="component" value="Unassembled WGS sequence"/>
</dbReference>
<gene>
    <name evidence="1" type="ORF">GNE12_05075</name>
</gene>
<dbReference type="EMBL" id="JACKZP010000011">
    <property type="protein sequence ID" value="MBC1301284.1"/>
    <property type="molecule type" value="Genomic_DNA"/>
</dbReference>
<dbReference type="RefSeq" id="WP_158647790.1">
    <property type="nucleotide sequence ID" value="NZ_JACKZP010000011.1"/>
</dbReference>
<protein>
    <submittedName>
        <fullName evidence="1">Uncharacterized protein</fullName>
    </submittedName>
</protein>
<comment type="caution">
    <text evidence="1">The sequence shown here is derived from an EMBL/GenBank/DDBJ whole genome shotgun (WGS) entry which is preliminary data.</text>
</comment>
<sequence length="66" mass="7175">MAIPFVLSSLVPGHEAFAVKQSRKVLVSSLHTQCVAPPSHICLIAYMLWEFFVTTVPVSPVPVVVV</sequence>
<keyword evidence="2" id="KW-1185">Reference proteome</keyword>
<evidence type="ECO:0000313" key="1">
    <source>
        <dbReference type="EMBL" id="MBC1301284.1"/>
    </source>
</evidence>
<proteinExistence type="predicted"/>